<proteinExistence type="predicted"/>
<comment type="caution">
    <text evidence="1">The sequence shown here is derived from an EMBL/GenBank/DDBJ whole genome shotgun (WGS) entry which is preliminary data.</text>
</comment>
<protein>
    <recommendedName>
        <fullName evidence="3">Phage protein</fullName>
    </recommendedName>
</protein>
<organism evidence="1 2">
    <name type="scientific">Providencia huaxiensis</name>
    <dbReference type="NCBI Taxonomy" id="2027290"/>
    <lineage>
        <taxon>Bacteria</taxon>
        <taxon>Pseudomonadati</taxon>
        <taxon>Pseudomonadota</taxon>
        <taxon>Gammaproteobacteria</taxon>
        <taxon>Enterobacterales</taxon>
        <taxon>Morganellaceae</taxon>
        <taxon>Providencia</taxon>
    </lineage>
</organism>
<name>A0ABU2IY03_9GAMM</name>
<gene>
    <name evidence="1" type="ORF">NLX89_11415</name>
</gene>
<keyword evidence="2" id="KW-1185">Reference proteome</keyword>
<dbReference type="EMBL" id="JANAVW010000001">
    <property type="protein sequence ID" value="MDT0133952.1"/>
    <property type="molecule type" value="Genomic_DNA"/>
</dbReference>
<reference evidence="1 2" key="1">
    <citation type="submission" date="2022-06" db="EMBL/GenBank/DDBJ databases">
        <title>Chromosome and plasmid sequencings of Enterobacteriales species co-exiting double carbapenemases.</title>
        <authorList>
            <person name="Fu Y."/>
        </authorList>
    </citation>
    <scope>NUCLEOTIDE SEQUENCE [LARGE SCALE GENOMIC DNA]</scope>
    <source>
        <strain evidence="1 2">21030615019</strain>
    </source>
</reference>
<dbReference type="GeneID" id="89490358"/>
<dbReference type="Proteomes" id="UP001252207">
    <property type="component" value="Unassembled WGS sequence"/>
</dbReference>
<sequence length="95" mass="11194">MKKHPNKHIQAAIEYAIENGWLWVSAGNSSHTFCKLRCGNAVDEHKTHMMSVWSTPKVMEVHAKPKRLRPLIHTIWDNYGTIYFHINTIWCDCRY</sequence>
<evidence type="ECO:0008006" key="3">
    <source>
        <dbReference type="Google" id="ProtNLM"/>
    </source>
</evidence>
<evidence type="ECO:0000313" key="1">
    <source>
        <dbReference type="EMBL" id="MDT0133952.1"/>
    </source>
</evidence>
<evidence type="ECO:0000313" key="2">
    <source>
        <dbReference type="Proteomes" id="UP001252207"/>
    </source>
</evidence>
<accession>A0ABU2IY03</accession>
<dbReference type="RefSeq" id="WP_232368180.1">
    <property type="nucleotide sequence ID" value="NZ_CP031123.2"/>
</dbReference>